<dbReference type="Proteomes" id="UP001521116">
    <property type="component" value="Unassembled WGS sequence"/>
</dbReference>
<gene>
    <name evidence="1" type="ORF">SLS56_012093</name>
</gene>
<dbReference type="Pfam" id="PF11951">
    <property type="entry name" value="Fungal_trans_2"/>
    <property type="match status" value="1"/>
</dbReference>
<keyword evidence="2" id="KW-1185">Reference proteome</keyword>
<name>A0ABR3S9U7_9PEZI</name>
<dbReference type="InterPro" id="IPR021858">
    <property type="entry name" value="Fun_TF"/>
</dbReference>
<comment type="caution">
    <text evidence="1">The sequence shown here is derived from an EMBL/GenBank/DDBJ whole genome shotgun (WGS) entry which is preliminary data.</text>
</comment>
<evidence type="ECO:0000313" key="1">
    <source>
        <dbReference type="EMBL" id="KAL1614454.1"/>
    </source>
</evidence>
<dbReference type="EMBL" id="JAJVDC020000386">
    <property type="protein sequence ID" value="KAL1614454.1"/>
    <property type="molecule type" value="Genomic_DNA"/>
</dbReference>
<proteinExistence type="predicted"/>
<accession>A0ABR3S9U7</accession>
<reference evidence="1 2" key="1">
    <citation type="submission" date="2024-02" db="EMBL/GenBank/DDBJ databases">
        <title>De novo assembly and annotation of 12 fungi associated with fruit tree decline syndrome in Ontario, Canada.</title>
        <authorList>
            <person name="Sulman M."/>
            <person name="Ellouze W."/>
            <person name="Ilyukhin E."/>
        </authorList>
    </citation>
    <scope>NUCLEOTIDE SEQUENCE [LARGE SCALE GENOMIC DNA]</scope>
    <source>
        <strain evidence="1 2">M1-105</strain>
    </source>
</reference>
<organism evidence="1 2">
    <name type="scientific">Neofusicoccum ribis</name>
    <dbReference type="NCBI Taxonomy" id="45134"/>
    <lineage>
        <taxon>Eukaryota</taxon>
        <taxon>Fungi</taxon>
        <taxon>Dikarya</taxon>
        <taxon>Ascomycota</taxon>
        <taxon>Pezizomycotina</taxon>
        <taxon>Dothideomycetes</taxon>
        <taxon>Dothideomycetes incertae sedis</taxon>
        <taxon>Botryosphaeriales</taxon>
        <taxon>Botryosphaeriaceae</taxon>
        <taxon>Neofusicoccum</taxon>
    </lineage>
</organism>
<sequence length="235" mass="26498">MRHWVQPDTVVPTNNALTQVPDYLPNASLRLEANASMIHPRRPLLNNQVFEPLRLLSEVAAVVLPSRDPRAQTDEYKNHVMQLKKEVESAAIANSLDPSLPQARRVAAAKAEIYRLSTLTYLNRATGDNLMQPSEVSTLVDRGFEILGLMRVCERSFPLLILGCEARTDSERLLIMELISETEMAHASRGLDCIRTFLHAIWTQDDLHAEQDLKVDYFEKLAFVISSSEVMPSFA</sequence>
<protein>
    <submittedName>
        <fullName evidence="1">Uncharacterized protein</fullName>
    </submittedName>
</protein>
<evidence type="ECO:0000313" key="2">
    <source>
        <dbReference type="Proteomes" id="UP001521116"/>
    </source>
</evidence>